<keyword evidence="3" id="KW-1185">Reference proteome</keyword>
<gene>
    <name evidence="2" type="ORF">PoB_007349800</name>
</gene>
<evidence type="ECO:0000256" key="1">
    <source>
        <dbReference type="SAM" id="MobiDB-lite"/>
    </source>
</evidence>
<reference evidence="2 3" key="1">
    <citation type="journal article" date="2021" name="Elife">
        <title>Chloroplast acquisition without the gene transfer in kleptoplastic sea slugs, Plakobranchus ocellatus.</title>
        <authorList>
            <person name="Maeda T."/>
            <person name="Takahashi S."/>
            <person name="Yoshida T."/>
            <person name="Shimamura S."/>
            <person name="Takaki Y."/>
            <person name="Nagai Y."/>
            <person name="Toyoda A."/>
            <person name="Suzuki Y."/>
            <person name="Arimoto A."/>
            <person name="Ishii H."/>
            <person name="Satoh N."/>
            <person name="Nishiyama T."/>
            <person name="Hasebe M."/>
            <person name="Maruyama T."/>
            <person name="Minagawa J."/>
            <person name="Obokata J."/>
            <person name="Shigenobu S."/>
        </authorList>
    </citation>
    <scope>NUCLEOTIDE SEQUENCE [LARGE SCALE GENOMIC DNA]</scope>
</reference>
<name>A0AAV4DRM9_9GAST</name>
<accession>A0AAV4DRM9</accession>
<organism evidence="2 3">
    <name type="scientific">Plakobranchus ocellatus</name>
    <dbReference type="NCBI Taxonomy" id="259542"/>
    <lineage>
        <taxon>Eukaryota</taxon>
        <taxon>Metazoa</taxon>
        <taxon>Spiralia</taxon>
        <taxon>Lophotrochozoa</taxon>
        <taxon>Mollusca</taxon>
        <taxon>Gastropoda</taxon>
        <taxon>Heterobranchia</taxon>
        <taxon>Euthyneura</taxon>
        <taxon>Panpulmonata</taxon>
        <taxon>Sacoglossa</taxon>
        <taxon>Placobranchoidea</taxon>
        <taxon>Plakobranchidae</taxon>
        <taxon>Plakobranchus</taxon>
    </lineage>
</organism>
<evidence type="ECO:0000313" key="2">
    <source>
        <dbReference type="EMBL" id="GFO46993.1"/>
    </source>
</evidence>
<comment type="caution">
    <text evidence="2">The sequence shown here is derived from an EMBL/GenBank/DDBJ whole genome shotgun (WGS) entry which is preliminary data.</text>
</comment>
<proteinExistence type="predicted"/>
<evidence type="ECO:0000313" key="3">
    <source>
        <dbReference type="Proteomes" id="UP000735302"/>
    </source>
</evidence>
<sequence>MAPPFPLCNRATDIRPGCKTQRIAPTLRQDESRSRLGLLSHQRNRVFSNMYCWTLALLPPVWARPNAVDKTPPELFWPLYLKRRTLKSNLRPLNCCLYHRPTDFTGVLPRSRRKTEDEHQEEEQKIAQP</sequence>
<protein>
    <submittedName>
        <fullName evidence="2">Uncharacterized protein</fullName>
    </submittedName>
</protein>
<dbReference type="AlphaFoldDB" id="A0AAV4DRM9"/>
<dbReference type="Proteomes" id="UP000735302">
    <property type="component" value="Unassembled WGS sequence"/>
</dbReference>
<feature type="region of interest" description="Disordered" evidence="1">
    <location>
        <begin position="106"/>
        <end position="129"/>
    </location>
</feature>
<feature type="compositionally biased region" description="Basic and acidic residues" evidence="1">
    <location>
        <begin position="114"/>
        <end position="129"/>
    </location>
</feature>
<dbReference type="EMBL" id="BLXT01008249">
    <property type="protein sequence ID" value="GFO46993.1"/>
    <property type="molecule type" value="Genomic_DNA"/>
</dbReference>